<dbReference type="SUPFAM" id="SSF46785">
    <property type="entry name" value="Winged helix' DNA-binding domain"/>
    <property type="match status" value="1"/>
</dbReference>
<keyword evidence="3" id="KW-0238">DNA-binding</keyword>
<keyword evidence="7" id="KW-1185">Reference proteome</keyword>
<sequence length="301" mass="32972">MVSADLLHGLQAFVVTADAGNFTVAAERLSLTRSAIGKAVGRLERRLGTRLFHRTTRSLGLTDEGRTFYASAVRALAELEKGEAALAARKGVPSGRVRIDLPVSFGQRWVMPVLLELAERHRTLRFDVSFSNRKTDFARDGIDLKVRVGALGDNVNPITRYLGRQDTVVCATPHYLDRHGRPQTVADLAEHDAIIDRRGGTAWSFTAPDGTEQSAAMRARWRLDRAEAITDAALSNQGLARLPTWLVAEHLASGALEAVLPGYTGRSLPIHAMWLGPATLKVRTVVDALVQRFLPNAPWDL</sequence>
<dbReference type="PANTHER" id="PTHR30537">
    <property type="entry name" value="HTH-TYPE TRANSCRIPTIONAL REGULATOR"/>
    <property type="match status" value="1"/>
</dbReference>
<dbReference type="InterPro" id="IPR036388">
    <property type="entry name" value="WH-like_DNA-bd_sf"/>
</dbReference>
<dbReference type="InterPro" id="IPR058163">
    <property type="entry name" value="LysR-type_TF_proteobact-type"/>
</dbReference>
<dbReference type="InterPro" id="IPR005119">
    <property type="entry name" value="LysR_subst-bd"/>
</dbReference>
<name>A0ABZ2K3H9_9BACT</name>
<keyword evidence="2" id="KW-0805">Transcription regulation</keyword>
<comment type="similarity">
    <text evidence="1">Belongs to the LysR transcriptional regulatory family.</text>
</comment>
<dbReference type="PANTHER" id="PTHR30537:SF5">
    <property type="entry name" value="HTH-TYPE TRANSCRIPTIONAL ACTIVATOR TTDR-RELATED"/>
    <property type="match status" value="1"/>
</dbReference>
<gene>
    <name evidence="6" type="ORF">LZC95_40210</name>
</gene>
<dbReference type="PRINTS" id="PR00039">
    <property type="entry name" value="HTHLYSR"/>
</dbReference>
<protein>
    <submittedName>
        <fullName evidence="6">LysR family transcriptional regulator</fullName>
    </submittedName>
</protein>
<dbReference type="SUPFAM" id="SSF53850">
    <property type="entry name" value="Periplasmic binding protein-like II"/>
    <property type="match status" value="1"/>
</dbReference>
<evidence type="ECO:0000256" key="4">
    <source>
        <dbReference type="ARBA" id="ARBA00023163"/>
    </source>
</evidence>
<dbReference type="PROSITE" id="PS50931">
    <property type="entry name" value="HTH_LYSR"/>
    <property type="match status" value="1"/>
</dbReference>
<evidence type="ECO:0000256" key="2">
    <source>
        <dbReference type="ARBA" id="ARBA00023015"/>
    </source>
</evidence>
<dbReference type="Pfam" id="PF00126">
    <property type="entry name" value="HTH_1"/>
    <property type="match status" value="1"/>
</dbReference>
<dbReference type="Pfam" id="PF03466">
    <property type="entry name" value="LysR_substrate"/>
    <property type="match status" value="1"/>
</dbReference>
<feature type="domain" description="HTH lysR-type" evidence="5">
    <location>
        <begin position="5"/>
        <end position="62"/>
    </location>
</feature>
<dbReference type="EMBL" id="CP089982">
    <property type="protein sequence ID" value="WXA92659.1"/>
    <property type="molecule type" value="Genomic_DNA"/>
</dbReference>
<dbReference type="Gene3D" id="3.40.190.290">
    <property type="match status" value="1"/>
</dbReference>
<evidence type="ECO:0000313" key="6">
    <source>
        <dbReference type="EMBL" id="WXA92659.1"/>
    </source>
</evidence>
<evidence type="ECO:0000256" key="3">
    <source>
        <dbReference type="ARBA" id="ARBA00023125"/>
    </source>
</evidence>
<dbReference type="InterPro" id="IPR000847">
    <property type="entry name" value="LysR_HTH_N"/>
</dbReference>
<reference evidence="6 7" key="1">
    <citation type="submission" date="2021-12" db="EMBL/GenBank/DDBJ databases">
        <title>Discovery of the Pendulisporaceae a myxobacterial family with distinct sporulation behavior and unique specialized metabolism.</title>
        <authorList>
            <person name="Garcia R."/>
            <person name="Popoff A."/>
            <person name="Bader C.D."/>
            <person name="Loehr J."/>
            <person name="Walesch S."/>
            <person name="Walt C."/>
            <person name="Boldt J."/>
            <person name="Bunk B."/>
            <person name="Haeckl F.J.F.P.J."/>
            <person name="Gunesch A.P."/>
            <person name="Birkelbach J."/>
            <person name="Nuebel U."/>
            <person name="Pietschmann T."/>
            <person name="Bach T."/>
            <person name="Mueller R."/>
        </authorList>
    </citation>
    <scope>NUCLEOTIDE SEQUENCE [LARGE SCALE GENOMIC DNA]</scope>
    <source>
        <strain evidence="6 7">MSr12523</strain>
    </source>
</reference>
<dbReference type="RefSeq" id="WP_394843263.1">
    <property type="nucleotide sequence ID" value="NZ_CP089982.1"/>
</dbReference>
<proteinExistence type="inferred from homology"/>
<dbReference type="Proteomes" id="UP001379533">
    <property type="component" value="Chromosome"/>
</dbReference>
<dbReference type="InterPro" id="IPR036390">
    <property type="entry name" value="WH_DNA-bd_sf"/>
</dbReference>
<organism evidence="6 7">
    <name type="scientific">Pendulispora brunnea</name>
    <dbReference type="NCBI Taxonomy" id="2905690"/>
    <lineage>
        <taxon>Bacteria</taxon>
        <taxon>Pseudomonadati</taxon>
        <taxon>Myxococcota</taxon>
        <taxon>Myxococcia</taxon>
        <taxon>Myxococcales</taxon>
        <taxon>Sorangiineae</taxon>
        <taxon>Pendulisporaceae</taxon>
        <taxon>Pendulispora</taxon>
    </lineage>
</organism>
<evidence type="ECO:0000313" key="7">
    <source>
        <dbReference type="Proteomes" id="UP001379533"/>
    </source>
</evidence>
<evidence type="ECO:0000259" key="5">
    <source>
        <dbReference type="PROSITE" id="PS50931"/>
    </source>
</evidence>
<keyword evidence="4" id="KW-0804">Transcription</keyword>
<accession>A0ABZ2K3H9</accession>
<evidence type="ECO:0000256" key="1">
    <source>
        <dbReference type="ARBA" id="ARBA00009437"/>
    </source>
</evidence>
<dbReference type="Gene3D" id="1.10.10.10">
    <property type="entry name" value="Winged helix-like DNA-binding domain superfamily/Winged helix DNA-binding domain"/>
    <property type="match status" value="1"/>
</dbReference>